<evidence type="ECO:0000313" key="3">
    <source>
        <dbReference type="Proteomes" id="UP000321224"/>
    </source>
</evidence>
<evidence type="ECO:0000313" key="2">
    <source>
        <dbReference type="EMBL" id="GEL69147.1"/>
    </source>
</evidence>
<sequence>MKRSSGEMGGARLAFMVVGALEQQLSGWKAVDTEAAATVARGPSKAPLSMRNAPRAMPGRGHRIWGCPARPEQSTQPMCYMDLRHQAGDGRGGILPARLQALPAVTLAA</sequence>
<organism evidence="2 3">
    <name type="scientific">Myxococcus virescens</name>
    <dbReference type="NCBI Taxonomy" id="83456"/>
    <lineage>
        <taxon>Bacteria</taxon>
        <taxon>Pseudomonadati</taxon>
        <taxon>Myxococcota</taxon>
        <taxon>Myxococcia</taxon>
        <taxon>Myxococcales</taxon>
        <taxon>Cystobacterineae</taxon>
        <taxon>Myxococcaceae</taxon>
        <taxon>Myxococcus</taxon>
    </lineage>
</organism>
<name>A0A511H6K6_9BACT</name>
<reference evidence="2 3" key="1">
    <citation type="submission" date="2019-07" db="EMBL/GenBank/DDBJ databases">
        <title>Whole genome shotgun sequence of Myxococcus virescens NBRC 100334.</title>
        <authorList>
            <person name="Hosoyama A."/>
            <person name="Uohara A."/>
            <person name="Ohji S."/>
            <person name="Ichikawa N."/>
        </authorList>
    </citation>
    <scope>NUCLEOTIDE SEQUENCE [LARGE SCALE GENOMIC DNA]</scope>
    <source>
        <strain evidence="2 3">NBRC 100334</strain>
    </source>
</reference>
<gene>
    <name evidence="2" type="ORF">MVI01_09310</name>
</gene>
<protein>
    <submittedName>
        <fullName evidence="2">Uncharacterized protein</fullName>
    </submittedName>
</protein>
<comment type="caution">
    <text evidence="2">The sequence shown here is derived from an EMBL/GenBank/DDBJ whole genome shotgun (WGS) entry which is preliminary data.</text>
</comment>
<dbReference type="EMBL" id="BJVY01000003">
    <property type="protein sequence ID" value="GEL69147.1"/>
    <property type="molecule type" value="Genomic_DNA"/>
</dbReference>
<proteinExistence type="predicted"/>
<dbReference type="Proteomes" id="UP000321224">
    <property type="component" value="Unassembled WGS sequence"/>
</dbReference>
<accession>A0A511H6K6</accession>
<feature type="region of interest" description="Disordered" evidence="1">
    <location>
        <begin position="42"/>
        <end position="69"/>
    </location>
</feature>
<dbReference type="AlphaFoldDB" id="A0A511H6K6"/>
<evidence type="ECO:0000256" key="1">
    <source>
        <dbReference type="SAM" id="MobiDB-lite"/>
    </source>
</evidence>